<dbReference type="PANTHER" id="PTHR30632:SF0">
    <property type="entry name" value="SULFATE-BINDING PROTEIN"/>
    <property type="match status" value="1"/>
</dbReference>
<dbReference type="KEGG" id="ttk:TST_0083"/>
<evidence type="ECO:0000256" key="4">
    <source>
        <dbReference type="ARBA" id="ARBA00022729"/>
    </source>
</evidence>
<gene>
    <name evidence="7" type="primary">modA</name>
    <name evidence="7" type="ORF">TST_0083</name>
</gene>
<dbReference type="GO" id="GO:1901359">
    <property type="term" value="F:tungstate binding"/>
    <property type="evidence" value="ECO:0007669"/>
    <property type="project" value="UniProtKB-ARBA"/>
</dbReference>
<dbReference type="FunFam" id="3.40.190.10:FF:000035">
    <property type="entry name" value="Molybdate ABC transporter substrate-binding protein"/>
    <property type="match status" value="1"/>
</dbReference>
<dbReference type="Pfam" id="PF13531">
    <property type="entry name" value="SBP_bac_11"/>
    <property type="match status" value="1"/>
</dbReference>
<evidence type="ECO:0000313" key="8">
    <source>
        <dbReference type="Proteomes" id="UP000063234"/>
    </source>
</evidence>
<dbReference type="Gene3D" id="3.40.190.10">
    <property type="entry name" value="Periplasmic binding protein-like II"/>
    <property type="match status" value="2"/>
</dbReference>
<sequence>MRKCVFILLLFFLLSTPGFVKELYICCAMGVKEPVEEIAGRFTAESGYKLYFNFSSSGNLAHQIEAGAPCDVFISASLFWSEYLRKREFIKSFIPFATTKLVVVAPIGTFYRNLKDICKVQRLVIGNYRIAPFGRYALSALKNTGLYRCVKDRLILANDVLQAAAWVVTGNADAGVVYYSDYLKFKGRLKLVWVFPNNVHDKILFTVSSLTDLGERFVRFLFTPEAEAILKRWGFEPVPIGR</sequence>
<evidence type="ECO:0000256" key="1">
    <source>
        <dbReference type="ARBA" id="ARBA00009175"/>
    </source>
</evidence>
<feature type="binding site" evidence="6">
    <location>
        <position position="178"/>
    </location>
    <ligand>
        <name>molybdate</name>
        <dbReference type="ChEBI" id="CHEBI:36264"/>
    </ligand>
</feature>
<dbReference type="SUPFAM" id="SSF53850">
    <property type="entry name" value="Periplasmic binding protein-like II"/>
    <property type="match status" value="1"/>
</dbReference>
<feature type="binding site" evidence="6">
    <location>
        <position position="57"/>
    </location>
    <ligand>
        <name>molybdate</name>
        <dbReference type="ChEBI" id="CHEBI:36264"/>
    </ligand>
</feature>
<reference evidence="8" key="1">
    <citation type="journal article" date="2018" name="Science">
        <title>A primordial and reversible TCA cycle in a facultatively chemolithoautotrophic thermophile.</title>
        <authorList>
            <person name="Nunoura T."/>
            <person name="Chikaraishi Y."/>
            <person name="Izaki R."/>
            <person name="Suwa T."/>
            <person name="Sato T."/>
            <person name="Harada T."/>
            <person name="Mori K."/>
            <person name="Kato Y."/>
            <person name="Miyazaki M."/>
            <person name="Shimamura S."/>
            <person name="Yanagawa K."/>
            <person name="Shuto A."/>
            <person name="Ohkouchi N."/>
            <person name="Fujita N."/>
            <person name="Takaki Y."/>
            <person name="Atomi H."/>
            <person name="Takai K."/>
        </authorList>
    </citation>
    <scope>NUCLEOTIDE SEQUENCE [LARGE SCALE GENOMIC DNA]</scope>
    <source>
        <strain evidence="8">DSM 17441 / JCM 13301 / NBRC 103674 / ABI70S6</strain>
    </source>
</reference>
<comment type="subunit">
    <text evidence="5">The complex is composed of two ATP-binding proteins (ModC), two transmembrane proteins (ModB) and a solute-binding protein (ModA).</text>
</comment>
<proteinExistence type="inferred from homology"/>
<dbReference type="Proteomes" id="UP000063234">
    <property type="component" value="Chromosome"/>
</dbReference>
<dbReference type="InterPro" id="IPR005950">
    <property type="entry name" value="ModA"/>
</dbReference>
<keyword evidence="3 6" id="KW-0479">Metal-binding</keyword>
<dbReference type="RefSeq" id="WP_269450427.1">
    <property type="nucleotide sequence ID" value="NZ_AP013035.1"/>
</dbReference>
<keyword evidence="4" id="KW-0732">Signal</keyword>
<feature type="binding site" evidence="6">
    <location>
        <position position="160"/>
    </location>
    <ligand>
        <name>molybdate</name>
        <dbReference type="ChEBI" id="CHEBI:36264"/>
    </ligand>
</feature>
<evidence type="ECO:0000313" key="7">
    <source>
        <dbReference type="EMBL" id="BAT70893.1"/>
    </source>
</evidence>
<evidence type="ECO:0000256" key="6">
    <source>
        <dbReference type="PIRSR" id="PIRSR004846-1"/>
    </source>
</evidence>
<dbReference type="AlphaFoldDB" id="A0A0S3QRH1"/>
<organism evidence="7 8">
    <name type="scientific">Thermosulfidibacter takaii (strain DSM 17441 / JCM 13301 / NBRC 103674 / ABI70S6)</name>
    <dbReference type="NCBI Taxonomy" id="1298851"/>
    <lineage>
        <taxon>Bacteria</taxon>
        <taxon>Pseudomonadati</taxon>
        <taxon>Thermosulfidibacterota</taxon>
        <taxon>Thermosulfidibacteria</taxon>
        <taxon>Thermosulfidibacterales</taxon>
        <taxon>Thermosulfidibacteraceae</taxon>
    </lineage>
</organism>
<dbReference type="STRING" id="1298851.TST_0083"/>
<dbReference type="NCBIfam" id="TIGR01256">
    <property type="entry name" value="modA"/>
    <property type="match status" value="1"/>
</dbReference>
<evidence type="ECO:0000256" key="5">
    <source>
        <dbReference type="ARBA" id="ARBA00062515"/>
    </source>
</evidence>
<dbReference type="GO" id="GO:0046872">
    <property type="term" value="F:metal ion binding"/>
    <property type="evidence" value="ECO:0007669"/>
    <property type="project" value="UniProtKB-KW"/>
</dbReference>
<protein>
    <submittedName>
        <fullName evidence="7">Molybdate transport system substrate-binding protein</fullName>
    </submittedName>
</protein>
<name>A0A0S3QRH1_THET7</name>
<dbReference type="EMBL" id="AP013035">
    <property type="protein sequence ID" value="BAT70893.1"/>
    <property type="molecule type" value="Genomic_DNA"/>
</dbReference>
<dbReference type="PIRSF" id="PIRSF004846">
    <property type="entry name" value="ModA"/>
    <property type="match status" value="1"/>
</dbReference>
<accession>A0A0S3QRH1</accession>
<dbReference type="GO" id="GO:0015689">
    <property type="term" value="P:molybdate ion transport"/>
    <property type="evidence" value="ECO:0007669"/>
    <property type="project" value="InterPro"/>
</dbReference>
<keyword evidence="8" id="KW-1185">Reference proteome</keyword>
<evidence type="ECO:0000256" key="3">
    <source>
        <dbReference type="ARBA" id="ARBA00022723"/>
    </source>
</evidence>
<keyword evidence="2 6" id="KW-0500">Molybdenum</keyword>
<dbReference type="PANTHER" id="PTHR30632">
    <property type="entry name" value="MOLYBDATE-BINDING PERIPLASMIC PROTEIN"/>
    <property type="match status" value="1"/>
</dbReference>
<dbReference type="GO" id="GO:0030973">
    <property type="term" value="F:molybdate ion binding"/>
    <property type="evidence" value="ECO:0007669"/>
    <property type="project" value="UniProtKB-ARBA"/>
</dbReference>
<dbReference type="InterPro" id="IPR050682">
    <property type="entry name" value="ModA/WtpA"/>
</dbReference>
<comment type="similarity">
    <text evidence="1">Belongs to the bacterial solute-binding protein ModA family.</text>
</comment>
<evidence type="ECO:0000256" key="2">
    <source>
        <dbReference type="ARBA" id="ARBA00022505"/>
    </source>
</evidence>